<dbReference type="Proteomes" id="UP001364695">
    <property type="component" value="Unassembled WGS sequence"/>
</dbReference>
<keyword evidence="2" id="KW-1185">Reference proteome</keyword>
<sequence>MRLLQVSAEIYPLLKTGGLADVAGALPLALRDAGVDVRVLLPGFPALRAGLADAKPVGRFITPWGDSVQVLRGHLPEVGGLEAYVLDAPALFDRPGSPYEDAQRQPYGDNHRRFAQLGWAAARLAHGLDASWSAQVVHAHDWHAALAPACLAHWHNAPHVPSVYTVHNLAYQGLFDAHQIGDLGLPASSLSVNGLEFFGRISFMKAGLFYASQVTTVSPTYAREIQTPDQGCGLDGLLRSRAAQGQLGGILNGVDTAVWNPASDPHLPHAYSAGSAKALKGKALCKAALQQEVGLDVDADAPLLATVSRLTEQKGLPLLLAQVDALVQQGAQLLVLGSGDAALEAAFTERAAAHPGRVAVKLGYDEALSHRIFGGSDMTLVPSRFEPCGLTQMYGLRYGSVPVVRRVGGLADTVTHADFITLQDDTATGFLFDDYSADALGHALRLALAAYRRPADWRQIQQAGMRQPLGWEQAAQAYADLYRRLVPQ</sequence>
<evidence type="ECO:0000313" key="2">
    <source>
        <dbReference type="Proteomes" id="UP001364695"/>
    </source>
</evidence>
<name>A0ACC6P4P5_9BURK</name>
<organism evidence="1 2">
    <name type="scientific">Amphibiibacter pelophylacis</name>
    <dbReference type="NCBI Taxonomy" id="1799477"/>
    <lineage>
        <taxon>Bacteria</taxon>
        <taxon>Pseudomonadati</taxon>
        <taxon>Pseudomonadota</taxon>
        <taxon>Betaproteobacteria</taxon>
        <taxon>Burkholderiales</taxon>
        <taxon>Sphaerotilaceae</taxon>
        <taxon>Amphibiibacter</taxon>
    </lineage>
</organism>
<accession>A0ACC6P4P5</accession>
<keyword evidence="1" id="KW-0328">Glycosyltransferase</keyword>
<gene>
    <name evidence="1" type="primary">glgA</name>
    <name evidence="1" type="ORF">RV045_12080</name>
</gene>
<dbReference type="EMBL" id="JAWDIE010000020">
    <property type="protein sequence ID" value="MEJ7139160.1"/>
    <property type="molecule type" value="Genomic_DNA"/>
</dbReference>
<evidence type="ECO:0000313" key="1">
    <source>
        <dbReference type="EMBL" id="MEJ7139160.1"/>
    </source>
</evidence>
<reference evidence="1" key="1">
    <citation type="submission" date="2023-10" db="EMBL/GenBank/DDBJ databases">
        <title>Amphibacter perezi, gen. nov., sp. nov. a novel taxa of the family Comamonadaceae, class Betaproteobacteria isolated from the skin microbiota of Pelophylax perezi from different populations.</title>
        <authorList>
            <person name="Costa S."/>
            <person name="Proenca D.N."/>
            <person name="Lopes I."/>
            <person name="Morais P.V."/>
        </authorList>
    </citation>
    <scope>NUCLEOTIDE SEQUENCE</scope>
    <source>
        <strain evidence="1">SL12-8</strain>
    </source>
</reference>
<keyword evidence="1" id="KW-0808">Transferase</keyword>
<proteinExistence type="predicted"/>
<dbReference type="EC" id="2.4.1.21" evidence="1"/>
<protein>
    <submittedName>
        <fullName evidence="1">Glycogen synthase GlgA</fullName>
        <ecNumber evidence="1">2.4.1.21</ecNumber>
    </submittedName>
</protein>
<comment type="caution">
    <text evidence="1">The sequence shown here is derived from an EMBL/GenBank/DDBJ whole genome shotgun (WGS) entry which is preliminary data.</text>
</comment>